<proteinExistence type="predicted"/>
<reference evidence="3" key="1">
    <citation type="journal article" date="2014" name="Science">
        <title>Ancient hybridizations among the ancestral genomes of bread wheat.</title>
        <authorList>
            <consortium name="International Wheat Genome Sequencing Consortium,"/>
            <person name="Marcussen T."/>
            <person name="Sandve S.R."/>
            <person name="Heier L."/>
            <person name="Spannagl M."/>
            <person name="Pfeifer M."/>
            <person name="Jakobsen K.S."/>
            <person name="Wulff B.B."/>
            <person name="Steuernagel B."/>
            <person name="Mayer K.F."/>
            <person name="Olsen O.A."/>
        </authorList>
    </citation>
    <scope>NUCLEOTIDE SEQUENCE [LARGE SCALE GENOMIC DNA]</scope>
    <source>
        <strain evidence="3">cv. AL8/78</strain>
    </source>
</reference>
<evidence type="ECO:0000313" key="2">
    <source>
        <dbReference type="EnsemblPlants" id="AET2Gv21033000.6"/>
    </source>
</evidence>
<dbReference type="Proteomes" id="UP000015105">
    <property type="component" value="Chromosome 2D"/>
</dbReference>
<dbReference type="EnsemblPlants" id="AET2Gv21033000.6">
    <property type="protein sequence ID" value="AET2Gv21033000.6"/>
    <property type="gene ID" value="AET2Gv21033000"/>
</dbReference>
<sequence length="79" mass="9367">MPCSLLTAYAKRPAGNAAREHRGDSEFTQPQANVSSKTFSRRAREIERFREQSWLCFTRKSETIEMHRINYYHFSLKCH</sequence>
<accession>A0A453D0F9</accession>
<name>A0A453D0F9_AEGTS</name>
<protein>
    <submittedName>
        <fullName evidence="2">Uncharacterized protein</fullName>
    </submittedName>
</protein>
<dbReference type="Gramene" id="AET2Gv21033000.6">
    <property type="protein sequence ID" value="AET2Gv21033000.6"/>
    <property type="gene ID" value="AET2Gv21033000"/>
</dbReference>
<reference evidence="3" key="2">
    <citation type="journal article" date="2017" name="Nat. Plants">
        <title>The Aegilops tauschii genome reveals multiple impacts of transposons.</title>
        <authorList>
            <person name="Zhao G."/>
            <person name="Zou C."/>
            <person name="Li K."/>
            <person name="Wang K."/>
            <person name="Li T."/>
            <person name="Gao L."/>
            <person name="Zhang X."/>
            <person name="Wang H."/>
            <person name="Yang Z."/>
            <person name="Liu X."/>
            <person name="Jiang W."/>
            <person name="Mao L."/>
            <person name="Kong X."/>
            <person name="Jiao Y."/>
            <person name="Jia J."/>
        </authorList>
    </citation>
    <scope>NUCLEOTIDE SEQUENCE [LARGE SCALE GENOMIC DNA]</scope>
    <source>
        <strain evidence="3">cv. AL8/78</strain>
    </source>
</reference>
<feature type="compositionally biased region" description="Polar residues" evidence="1">
    <location>
        <begin position="26"/>
        <end position="38"/>
    </location>
</feature>
<evidence type="ECO:0000256" key="1">
    <source>
        <dbReference type="SAM" id="MobiDB-lite"/>
    </source>
</evidence>
<keyword evidence="3" id="KW-1185">Reference proteome</keyword>
<organism evidence="2 3">
    <name type="scientific">Aegilops tauschii subsp. strangulata</name>
    <name type="common">Goatgrass</name>
    <dbReference type="NCBI Taxonomy" id="200361"/>
    <lineage>
        <taxon>Eukaryota</taxon>
        <taxon>Viridiplantae</taxon>
        <taxon>Streptophyta</taxon>
        <taxon>Embryophyta</taxon>
        <taxon>Tracheophyta</taxon>
        <taxon>Spermatophyta</taxon>
        <taxon>Magnoliopsida</taxon>
        <taxon>Liliopsida</taxon>
        <taxon>Poales</taxon>
        <taxon>Poaceae</taxon>
        <taxon>BOP clade</taxon>
        <taxon>Pooideae</taxon>
        <taxon>Triticodae</taxon>
        <taxon>Triticeae</taxon>
        <taxon>Triticinae</taxon>
        <taxon>Aegilops</taxon>
    </lineage>
</organism>
<dbReference type="AlphaFoldDB" id="A0A453D0F9"/>
<feature type="region of interest" description="Disordered" evidence="1">
    <location>
        <begin position="14"/>
        <end position="40"/>
    </location>
</feature>
<reference evidence="2" key="4">
    <citation type="submission" date="2019-03" db="UniProtKB">
        <authorList>
            <consortium name="EnsemblPlants"/>
        </authorList>
    </citation>
    <scope>IDENTIFICATION</scope>
</reference>
<evidence type="ECO:0000313" key="3">
    <source>
        <dbReference type="Proteomes" id="UP000015105"/>
    </source>
</evidence>
<reference evidence="2" key="3">
    <citation type="journal article" date="2017" name="Nature">
        <title>Genome sequence of the progenitor of the wheat D genome Aegilops tauschii.</title>
        <authorList>
            <person name="Luo M.C."/>
            <person name="Gu Y.Q."/>
            <person name="Puiu D."/>
            <person name="Wang H."/>
            <person name="Twardziok S.O."/>
            <person name="Deal K.R."/>
            <person name="Huo N."/>
            <person name="Zhu T."/>
            <person name="Wang L."/>
            <person name="Wang Y."/>
            <person name="McGuire P.E."/>
            <person name="Liu S."/>
            <person name="Long H."/>
            <person name="Ramasamy R.K."/>
            <person name="Rodriguez J.C."/>
            <person name="Van S.L."/>
            <person name="Yuan L."/>
            <person name="Wang Z."/>
            <person name="Xia Z."/>
            <person name="Xiao L."/>
            <person name="Anderson O.D."/>
            <person name="Ouyang S."/>
            <person name="Liang Y."/>
            <person name="Zimin A.V."/>
            <person name="Pertea G."/>
            <person name="Qi P."/>
            <person name="Bennetzen J.L."/>
            <person name="Dai X."/>
            <person name="Dawson M.W."/>
            <person name="Muller H.G."/>
            <person name="Kugler K."/>
            <person name="Rivarola-Duarte L."/>
            <person name="Spannagl M."/>
            <person name="Mayer K.F.X."/>
            <person name="Lu F.H."/>
            <person name="Bevan M.W."/>
            <person name="Leroy P."/>
            <person name="Li P."/>
            <person name="You F.M."/>
            <person name="Sun Q."/>
            <person name="Liu Z."/>
            <person name="Lyons E."/>
            <person name="Wicker T."/>
            <person name="Salzberg S.L."/>
            <person name="Devos K.M."/>
            <person name="Dvorak J."/>
        </authorList>
    </citation>
    <scope>NUCLEOTIDE SEQUENCE [LARGE SCALE GENOMIC DNA]</scope>
    <source>
        <strain evidence="2">cv. AL8/78</strain>
    </source>
</reference>
<reference evidence="2" key="5">
    <citation type="journal article" date="2021" name="G3 (Bethesda)">
        <title>Aegilops tauschii genome assembly Aet v5.0 features greater sequence contiguity and improved annotation.</title>
        <authorList>
            <person name="Wang L."/>
            <person name="Zhu T."/>
            <person name="Rodriguez J.C."/>
            <person name="Deal K.R."/>
            <person name="Dubcovsky J."/>
            <person name="McGuire P.E."/>
            <person name="Lux T."/>
            <person name="Spannagl M."/>
            <person name="Mayer K.F.X."/>
            <person name="Baldrich P."/>
            <person name="Meyers B.C."/>
            <person name="Huo N."/>
            <person name="Gu Y.Q."/>
            <person name="Zhou H."/>
            <person name="Devos K.M."/>
            <person name="Bennetzen J.L."/>
            <person name="Unver T."/>
            <person name="Budak H."/>
            <person name="Gulick P.J."/>
            <person name="Galiba G."/>
            <person name="Kalapos B."/>
            <person name="Nelson D.R."/>
            <person name="Li P."/>
            <person name="You F.M."/>
            <person name="Luo M.C."/>
            <person name="Dvorak J."/>
        </authorList>
    </citation>
    <scope>NUCLEOTIDE SEQUENCE [LARGE SCALE GENOMIC DNA]</scope>
    <source>
        <strain evidence="2">cv. AL8/78</strain>
    </source>
</reference>